<name>A0A382UN19_9ZZZZ</name>
<feature type="non-terminal residue" evidence="2">
    <location>
        <position position="291"/>
    </location>
</feature>
<protein>
    <submittedName>
        <fullName evidence="2">Uncharacterized protein</fullName>
    </submittedName>
</protein>
<reference evidence="2" key="1">
    <citation type="submission" date="2018-05" db="EMBL/GenBank/DDBJ databases">
        <authorList>
            <person name="Lanie J.A."/>
            <person name="Ng W.-L."/>
            <person name="Kazmierczak K.M."/>
            <person name="Andrzejewski T.M."/>
            <person name="Davidsen T.M."/>
            <person name="Wayne K.J."/>
            <person name="Tettelin H."/>
            <person name="Glass J.I."/>
            <person name="Rusch D."/>
            <person name="Podicherti R."/>
            <person name="Tsui H.-C.T."/>
            <person name="Winkler M.E."/>
        </authorList>
    </citation>
    <scope>NUCLEOTIDE SEQUENCE</scope>
</reference>
<dbReference type="AlphaFoldDB" id="A0A382UN19"/>
<feature type="non-terminal residue" evidence="2">
    <location>
        <position position="1"/>
    </location>
</feature>
<dbReference type="EMBL" id="UINC01145503">
    <property type="protein sequence ID" value="SVD35674.1"/>
    <property type="molecule type" value="Genomic_DNA"/>
</dbReference>
<gene>
    <name evidence="2" type="ORF">METZ01_LOCUS388528</name>
</gene>
<accession>A0A382UN19</accession>
<evidence type="ECO:0000313" key="2">
    <source>
        <dbReference type="EMBL" id="SVD35674.1"/>
    </source>
</evidence>
<proteinExistence type="predicted"/>
<organism evidence="2">
    <name type="scientific">marine metagenome</name>
    <dbReference type="NCBI Taxonomy" id="408172"/>
    <lineage>
        <taxon>unclassified sequences</taxon>
        <taxon>metagenomes</taxon>
        <taxon>ecological metagenomes</taxon>
    </lineage>
</organism>
<sequence>NGNGICDNIGPPPTWECEPFVDDNGNGICDQETFDDADEDGIWDPPEGFIDANGNGIWDPMEDFDDADENGVWFPGEELIDLNGNNVWDDEEPFTDSNGNNAYDEAEPFLDFDGDNEFDEVSEDYTDTNGNDIWDQYEPISNATIPVIVSGQDVRPDLSSANYDANINKLTLIFDGPVQFDQIPEDETFPPGQNRPGNGNLDSGEDRNGNGVLDRETNVNIFKVGFADNIGNTKSLEGLGSLVQTADSDSIEIFLTRNDSKKLETTLDISSISMNLSEGAFKDTLYNLSAA</sequence>
<evidence type="ECO:0000256" key="1">
    <source>
        <dbReference type="SAM" id="MobiDB-lite"/>
    </source>
</evidence>
<feature type="region of interest" description="Disordered" evidence="1">
    <location>
        <begin position="181"/>
        <end position="212"/>
    </location>
</feature>